<dbReference type="Gene3D" id="2.40.30.10">
    <property type="entry name" value="Translation factors"/>
    <property type="match status" value="2"/>
</dbReference>
<dbReference type="InterPro" id="IPR050100">
    <property type="entry name" value="TRAFAC_GTPase_members"/>
</dbReference>
<evidence type="ECO:0008006" key="8">
    <source>
        <dbReference type="Google" id="ProtNLM"/>
    </source>
</evidence>
<dbReference type="GO" id="GO:0005525">
    <property type="term" value="F:GTP binding"/>
    <property type="evidence" value="ECO:0007669"/>
    <property type="project" value="UniProtKB-KW"/>
</dbReference>
<evidence type="ECO:0000256" key="1">
    <source>
        <dbReference type="ARBA" id="ARBA00007249"/>
    </source>
</evidence>
<sequence length="493" mass="52498">MDVEVAESGSILPMSTLVLLGDVGVGKTVIATRLQSCLNPPPLPGEADGEKPSASEPISPSTVESDGVRPIYLAGTERTLLLYDPPGRRDLFRIAVKAIAHADLAVLVVSARQEELERGLEVGGQTREHALLACGLQVPFLVVVVSHMEDPKPLPPFSEAAFSHAKQRVSRLLSKFAFSPPPLKESCRAAKFPQEAGALFLPMAAGAEQEDGIVMPVGPLTASLSPECADECLKSLLLSIEDGPPQRAARRRDAPTRVSVDAVVRLPGTEKEKGGLIFTGKVLSGFLQKGKRYSVSLGQSVSKGAVCGDGLTERVEVKSLEFRGGAFEKVPAGWAVGFTLVSVAEDTEGKVSEAQSDSTILLKFVKPGSVVFDPGSVPPSFFVCAGRFVARVLLVNHPGEIRRGYNPLMVVHQACVGVRLEDIVAKLDRDTGTVVERDPAFLRRGDSAVIVLVPVKPVFVETFLRSARFGRFVLRDQAASVGIGVVLSVDGRS</sequence>
<dbReference type="SUPFAM" id="SSF50447">
    <property type="entry name" value="Translation proteins"/>
    <property type="match status" value="1"/>
</dbReference>
<dbReference type="PhylomeDB" id="A0A0G4I221"/>
<dbReference type="InterPro" id="IPR000795">
    <property type="entry name" value="T_Tr_GTP-bd_dom"/>
</dbReference>
<proteinExistence type="inferred from homology"/>
<protein>
    <recommendedName>
        <fullName evidence="8">Tr-type G domain-containing protein</fullName>
    </recommendedName>
</protein>
<dbReference type="Pfam" id="PF00009">
    <property type="entry name" value="GTP_EFTU"/>
    <property type="match status" value="1"/>
</dbReference>
<evidence type="ECO:0000256" key="4">
    <source>
        <dbReference type="SAM" id="MobiDB-lite"/>
    </source>
</evidence>
<dbReference type="SUPFAM" id="SSF50465">
    <property type="entry name" value="EF-Tu/eEF-1alpha/eIF2-gamma C-terminal domain"/>
    <property type="match status" value="1"/>
</dbReference>
<accession>A0A0G4I221</accession>
<dbReference type="VEuPathDB" id="CryptoDB:Cvel_10282"/>
<comment type="similarity">
    <text evidence="1">Belongs to the TRAFAC class translation factor GTPase superfamily. Classic translation factor GTPase family. EF-Tu/EF-1A subfamily.</text>
</comment>
<dbReference type="PANTHER" id="PTHR23115">
    <property type="entry name" value="TRANSLATION FACTOR"/>
    <property type="match status" value="1"/>
</dbReference>
<evidence type="ECO:0000259" key="6">
    <source>
        <dbReference type="Pfam" id="PF22594"/>
    </source>
</evidence>
<keyword evidence="3" id="KW-0342">GTP-binding</keyword>
<evidence type="ECO:0000256" key="3">
    <source>
        <dbReference type="ARBA" id="ARBA00023134"/>
    </source>
</evidence>
<organism evidence="7">
    <name type="scientific">Chromera velia CCMP2878</name>
    <dbReference type="NCBI Taxonomy" id="1169474"/>
    <lineage>
        <taxon>Eukaryota</taxon>
        <taxon>Sar</taxon>
        <taxon>Alveolata</taxon>
        <taxon>Colpodellida</taxon>
        <taxon>Chromeraceae</taxon>
        <taxon>Chromera</taxon>
    </lineage>
</organism>
<dbReference type="InterPro" id="IPR027417">
    <property type="entry name" value="P-loop_NTPase"/>
</dbReference>
<evidence type="ECO:0000259" key="5">
    <source>
        <dbReference type="Pfam" id="PF00009"/>
    </source>
</evidence>
<dbReference type="InterPro" id="IPR009000">
    <property type="entry name" value="Transl_B-barrel_sf"/>
</dbReference>
<dbReference type="InterPro" id="IPR009001">
    <property type="entry name" value="Transl_elong_EF1A/Init_IF2_C"/>
</dbReference>
<reference evidence="7" key="1">
    <citation type="submission" date="2014-11" db="EMBL/GenBank/DDBJ databases">
        <authorList>
            <person name="Otto D Thomas"/>
            <person name="Naeem Raeece"/>
        </authorList>
    </citation>
    <scope>NUCLEOTIDE SEQUENCE</scope>
</reference>
<feature type="region of interest" description="Disordered" evidence="4">
    <location>
        <begin position="39"/>
        <end position="64"/>
    </location>
</feature>
<dbReference type="SUPFAM" id="SSF52540">
    <property type="entry name" value="P-loop containing nucleoside triphosphate hydrolases"/>
    <property type="match status" value="1"/>
</dbReference>
<dbReference type="GO" id="GO:0003924">
    <property type="term" value="F:GTPase activity"/>
    <property type="evidence" value="ECO:0007669"/>
    <property type="project" value="InterPro"/>
</dbReference>
<feature type="domain" description="GTP-eEF1A C-terminal" evidence="6">
    <location>
        <begin position="387"/>
        <end position="486"/>
    </location>
</feature>
<dbReference type="InterPro" id="IPR054696">
    <property type="entry name" value="GTP-eEF1A_C"/>
</dbReference>
<evidence type="ECO:0000313" key="7">
    <source>
        <dbReference type="EMBL" id="CEM50946.1"/>
    </source>
</evidence>
<dbReference type="Gene3D" id="3.40.50.300">
    <property type="entry name" value="P-loop containing nucleotide triphosphate hydrolases"/>
    <property type="match status" value="1"/>
</dbReference>
<feature type="domain" description="Tr-type G" evidence="5">
    <location>
        <begin position="17"/>
        <end position="179"/>
    </location>
</feature>
<keyword evidence="2" id="KW-0547">Nucleotide-binding</keyword>
<dbReference type="EMBL" id="CDMZ01004802">
    <property type="protein sequence ID" value="CEM50946.1"/>
    <property type="molecule type" value="Genomic_DNA"/>
</dbReference>
<evidence type="ECO:0000256" key="2">
    <source>
        <dbReference type="ARBA" id="ARBA00022741"/>
    </source>
</evidence>
<gene>
    <name evidence="7" type="ORF">Cvel_10282</name>
</gene>
<dbReference type="AlphaFoldDB" id="A0A0G4I221"/>
<dbReference type="Pfam" id="PF22594">
    <property type="entry name" value="GTP-eEF1A_C"/>
    <property type="match status" value="1"/>
</dbReference>
<name>A0A0G4I221_9ALVE</name>